<name>A0AAX1TLN8_9FUSO</name>
<evidence type="ECO:0000313" key="2">
    <source>
        <dbReference type="EMBL" id="SQJ00112.1"/>
    </source>
</evidence>
<protein>
    <submittedName>
        <fullName evidence="2">Uncharacterized protein</fullName>
    </submittedName>
</protein>
<dbReference type="KEGG" id="ful:C4N20_09565"/>
<feature type="compositionally biased region" description="Basic and acidic residues" evidence="1">
    <location>
        <begin position="1"/>
        <end position="11"/>
    </location>
</feature>
<dbReference type="Proteomes" id="UP000249008">
    <property type="component" value="Chromosome 1"/>
</dbReference>
<evidence type="ECO:0000256" key="1">
    <source>
        <dbReference type="SAM" id="MobiDB-lite"/>
    </source>
</evidence>
<dbReference type="AlphaFoldDB" id="A0AAX1TLN8"/>
<organism evidence="2 3">
    <name type="scientific">Fusobacterium ulcerans</name>
    <dbReference type="NCBI Taxonomy" id="861"/>
    <lineage>
        <taxon>Bacteria</taxon>
        <taxon>Fusobacteriati</taxon>
        <taxon>Fusobacteriota</taxon>
        <taxon>Fusobacteriia</taxon>
        <taxon>Fusobacteriales</taxon>
        <taxon>Fusobacteriaceae</taxon>
        <taxon>Fusobacterium</taxon>
    </lineage>
</organism>
<reference evidence="2 3" key="1">
    <citation type="submission" date="2018-06" db="EMBL/GenBank/DDBJ databases">
        <authorList>
            <consortium name="Pathogen Informatics"/>
            <person name="Doyle S."/>
        </authorList>
    </citation>
    <scope>NUCLEOTIDE SEQUENCE [LARGE SCALE GENOMIC DNA]</scope>
    <source>
        <strain evidence="2 3">NCTC12112</strain>
    </source>
</reference>
<feature type="region of interest" description="Disordered" evidence="1">
    <location>
        <begin position="1"/>
        <end position="35"/>
    </location>
</feature>
<sequence length="226" mass="26646">MEDKEMVKAETKPQAAVKGKAKKKTSAKRKKRKKASEEKIYRAIGCRFTEEEYKYVEKMLIKLEPIYKTKNKILLELMKEFVSSPLNDEVLNRNGRISLGKWATIFRSCDIRRVLIVYLQLTRNLYAAPTRKYTKYSFIDFEMLDTDGNRIGIIVRSDDAPVELDEIDNMKKKIKMFLFTTDEKKKNLGDRDIEHIPLKNVFEVIEKHKFLLPFSIVRKFKRIGNL</sequence>
<feature type="compositionally biased region" description="Basic residues" evidence="1">
    <location>
        <begin position="19"/>
        <end position="34"/>
    </location>
</feature>
<gene>
    <name evidence="2" type="ORF">NCTC12112_00467</name>
</gene>
<accession>A0AAX1TLN8</accession>
<proteinExistence type="predicted"/>
<dbReference type="EMBL" id="LS483487">
    <property type="protein sequence ID" value="SQJ00112.1"/>
    <property type="molecule type" value="Genomic_DNA"/>
</dbReference>
<dbReference type="GeneID" id="78455059"/>
<dbReference type="RefSeq" id="WP_005979448.1">
    <property type="nucleotide sequence ID" value="NZ_CABKNW010000004.1"/>
</dbReference>
<evidence type="ECO:0000313" key="3">
    <source>
        <dbReference type="Proteomes" id="UP000249008"/>
    </source>
</evidence>